<dbReference type="AlphaFoldDB" id="A0A0E9P600"/>
<reference evidence="1" key="1">
    <citation type="submission" date="2014-11" db="EMBL/GenBank/DDBJ databases">
        <authorList>
            <person name="Amaro Gonzalez C."/>
        </authorList>
    </citation>
    <scope>NUCLEOTIDE SEQUENCE</scope>
</reference>
<evidence type="ECO:0000313" key="1">
    <source>
        <dbReference type="EMBL" id="JAG99888.1"/>
    </source>
</evidence>
<protein>
    <submittedName>
        <fullName evidence="1">Uncharacterized protein</fullName>
    </submittedName>
</protein>
<organism evidence="1">
    <name type="scientific">Anguilla anguilla</name>
    <name type="common">European freshwater eel</name>
    <name type="synonym">Muraena anguilla</name>
    <dbReference type="NCBI Taxonomy" id="7936"/>
    <lineage>
        <taxon>Eukaryota</taxon>
        <taxon>Metazoa</taxon>
        <taxon>Chordata</taxon>
        <taxon>Craniata</taxon>
        <taxon>Vertebrata</taxon>
        <taxon>Euteleostomi</taxon>
        <taxon>Actinopterygii</taxon>
        <taxon>Neopterygii</taxon>
        <taxon>Teleostei</taxon>
        <taxon>Anguilliformes</taxon>
        <taxon>Anguillidae</taxon>
        <taxon>Anguilla</taxon>
    </lineage>
</organism>
<sequence length="31" mass="3738">MDEVARFYRPFFNWACHVHTLMSAMDNFLST</sequence>
<accession>A0A0E9P600</accession>
<name>A0A0E9P600_ANGAN</name>
<dbReference type="EMBL" id="GBXM01108688">
    <property type="protein sequence ID" value="JAG99888.1"/>
    <property type="molecule type" value="Transcribed_RNA"/>
</dbReference>
<reference evidence="1" key="2">
    <citation type="journal article" date="2015" name="Fish Shellfish Immunol.">
        <title>Early steps in the European eel (Anguilla anguilla)-Vibrio vulnificus interaction in the gills: Role of the RtxA13 toxin.</title>
        <authorList>
            <person name="Callol A."/>
            <person name="Pajuelo D."/>
            <person name="Ebbesson L."/>
            <person name="Teles M."/>
            <person name="MacKenzie S."/>
            <person name="Amaro C."/>
        </authorList>
    </citation>
    <scope>NUCLEOTIDE SEQUENCE</scope>
</reference>
<proteinExistence type="predicted"/>